<dbReference type="EMBL" id="JBJKTR010000002">
    <property type="protein sequence ID" value="KAL3377551.1"/>
    <property type="molecule type" value="Genomic_DNA"/>
</dbReference>
<dbReference type="AlphaFoldDB" id="A0ABD2VB03"/>
<evidence type="ECO:0008006" key="3">
    <source>
        <dbReference type="Google" id="ProtNLM"/>
    </source>
</evidence>
<reference evidence="1 2" key="1">
    <citation type="submission" date="2024-05" db="EMBL/GenBank/DDBJ databases">
        <title>De novo assembly of an allotetraploid wild potato.</title>
        <authorList>
            <person name="Hosaka A.J."/>
        </authorList>
    </citation>
    <scope>NUCLEOTIDE SEQUENCE [LARGE SCALE GENOMIC DNA]</scope>
    <source>
        <tissue evidence="1">Young leaves</tissue>
    </source>
</reference>
<protein>
    <recommendedName>
        <fullName evidence="3">GAG-pre-integrase domain-containing protein</fullName>
    </recommendedName>
</protein>
<name>A0ABD2VB03_9SOLN</name>
<evidence type="ECO:0000313" key="1">
    <source>
        <dbReference type="EMBL" id="KAL3377551.1"/>
    </source>
</evidence>
<accession>A0ABD2VB03</accession>
<sequence>MTMTTVEESDPEQIEKFTYIHPRNPLYLLHLILQDLCTYKVHVIGKEEEGLYTLFSTKKLSPVIALHSSPSCSPDSTTWHLRLGHAPAAVLHKIDCLKPTLQHTQSFYSCPVCPLARQTKLHFPSY</sequence>
<evidence type="ECO:0000313" key="2">
    <source>
        <dbReference type="Proteomes" id="UP001627284"/>
    </source>
</evidence>
<keyword evidence="2" id="KW-1185">Reference proteome</keyword>
<gene>
    <name evidence="1" type="ORF">AABB24_003785</name>
</gene>
<proteinExistence type="predicted"/>
<organism evidence="1 2">
    <name type="scientific">Solanum stoloniferum</name>
    <dbReference type="NCBI Taxonomy" id="62892"/>
    <lineage>
        <taxon>Eukaryota</taxon>
        <taxon>Viridiplantae</taxon>
        <taxon>Streptophyta</taxon>
        <taxon>Embryophyta</taxon>
        <taxon>Tracheophyta</taxon>
        <taxon>Spermatophyta</taxon>
        <taxon>Magnoliopsida</taxon>
        <taxon>eudicotyledons</taxon>
        <taxon>Gunneridae</taxon>
        <taxon>Pentapetalae</taxon>
        <taxon>asterids</taxon>
        <taxon>lamiids</taxon>
        <taxon>Solanales</taxon>
        <taxon>Solanaceae</taxon>
        <taxon>Solanoideae</taxon>
        <taxon>Solaneae</taxon>
        <taxon>Solanum</taxon>
    </lineage>
</organism>
<comment type="caution">
    <text evidence="1">The sequence shown here is derived from an EMBL/GenBank/DDBJ whole genome shotgun (WGS) entry which is preliminary data.</text>
</comment>
<dbReference type="Proteomes" id="UP001627284">
    <property type="component" value="Unassembled WGS sequence"/>
</dbReference>